<evidence type="ECO:0000313" key="3">
    <source>
        <dbReference type="EMBL" id="BCS26829.1"/>
    </source>
</evidence>
<dbReference type="PANTHER" id="PTHR44229">
    <property type="entry name" value="15-HYDROXYPROSTAGLANDIN DEHYDROGENASE [NAD(+)]"/>
    <property type="match status" value="1"/>
</dbReference>
<dbReference type="PANTHER" id="PTHR44229:SF4">
    <property type="entry name" value="15-HYDROXYPROSTAGLANDIN DEHYDROGENASE [NAD(+)]"/>
    <property type="match status" value="1"/>
</dbReference>
<dbReference type="SUPFAM" id="SSF51735">
    <property type="entry name" value="NAD(P)-binding Rossmann-fold domains"/>
    <property type="match status" value="1"/>
</dbReference>
<dbReference type="InterPro" id="IPR002347">
    <property type="entry name" value="SDR_fam"/>
</dbReference>
<evidence type="ECO:0008006" key="5">
    <source>
        <dbReference type="Google" id="ProtNLM"/>
    </source>
</evidence>
<dbReference type="EMBL" id="AP024447">
    <property type="protein sequence ID" value="BCS26829.1"/>
    <property type="molecule type" value="Genomic_DNA"/>
</dbReference>
<comment type="similarity">
    <text evidence="1">Belongs to the short-chain dehydrogenases/reductases (SDR) family.</text>
</comment>
<evidence type="ECO:0000256" key="2">
    <source>
        <dbReference type="ARBA" id="ARBA00023002"/>
    </source>
</evidence>
<reference evidence="3" key="1">
    <citation type="submission" date="2021-01" db="EMBL/GenBank/DDBJ databases">
        <authorList>
            <consortium name="Aspergillus puulaauensis MK2 genome sequencing consortium"/>
            <person name="Kazuki M."/>
            <person name="Futagami T."/>
        </authorList>
    </citation>
    <scope>NUCLEOTIDE SEQUENCE</scope>
    <source>
        <strain evidence="3">MK2</strain>
    </source>
</reference>
<gene>
    <name evidence="3" type="ORF">APUU_51540A</name>
</gene>
<dbReference type="OrthoDB" id="37659at2759"/>
<reference evidence="3" key="2">
    <citation type="submission" date="2021-02" db="EMBL/GenBank/DDBJ databases">
        <title>Aspergillus puulaauensis MK2 genome sequence.</title>
        <authorList>
            <person name="Futagami T."/>
            <person name="Mori K."/>
            <person name="Kadooka C."/>
            <person name="Tanaka T."/>
        </authorList>
    </citation>
    <scope>NUCLEOTIDE SEQUENCE</scope>
    <source>
        <strain evidence="3">MK2</strain>
    </source>
</reference>
<protein>
    <recommendedName>
        <fullName evidence="5">15-hydroxyprostaglandin dehydrogenase</fullName>
    </recommendedName>
</protein>
<dbReference type="InterPro" id="IPR036291">
    <property type="entry name" value="NAD(P)-bd_dom_sf"/>
</dbReference>
<proteinExistence type="inferred from homology"/>
<dbReference type="PRINTS" id="PR00081">
    <property type="entry name" value="GDHRDH"/>
</dbReference>
<name>A0A7R8AP77_9EURO</name>
<keyword evidence="4" id="KW-1185">Reference proteome</keyword>
<dbReference type="RefSeq" id="XP_041559023.1">
    <property type="nucleotide sequence ID" value="XM_041706659.1"/>
</dbReference>
<dbReference type="GO" id="GO:0016616">
    <property type="term" value="F:oxidoreductase activity, acting on the CH-OH group of donors, NAD or NADP as acceptor"/>
    <property type="evidence" value="ECO:0007669"/>
    <property type="project" value="TreeGrafter"/>
</dbReference>
<dbReference type="Gene3D" id="3.40.50.720">
    <property type="entry name" value="NAD(P)-binding Rossmann-like Domain"/>
    <property type="match status" value="1"/>
</dbReference>
<accession>A0A7R8AP77</accession>
<dbReference type="KEGG" id="apuu:APUU_51540A"/>
<evidence type="ECO:0000313" key="4">
    <source>
        <dbReference type="Proteomes" id="UP000654913"/>
    </source>
</evidence>
<sequence>MPATQLDGAIALITGAGSGINFAFARILHGRGCNVLIADLRLRPENEALIDTLNHQAGPNGPRILFQETDVTNWKHLDRAFDRVEQEFGTTADLVCAGAGIYEPPAAGFWADRDPDSHYKILDVNLLHPMKMTRIAVRRMQRAGKKGHILHIASVAAQTASLVTPLYQASKHGVVSFVRGMTGLQDLCGIRVVCICPGSVATPLLMEEPQVQTWFNQAKDVLLNPADLANAMLAVTENSNGRYPAGTILEVTDPDEQLWRHVPLYNNPGPQGRAISVSNKDNGLKQIAQLLAEDSGRDSRI</sequence>
<dbReference type="Proteomes" id="UP000654913">
    <property type="component" value="Chromosome 5"/>
</dbReference>
<dbReference type="Pfam" id="PF00106">
    <property type="entry name" value="adh_short"/>
    <property type="match status" value="1"/>
</dbReference>
<organism evidence="3 4">
    <name type="scientific">Aspergillus puulaauensis</name>
    <dbReference type="NCBI Taxonomy" id="1220207"/>
    <lineage>
        <taxon>Eukaryota</taxon>
        <taxon>Fungi</taxon>
        <taxon>Dikarya</taxon>
        <taxon>Ascomycota</taxon>
        <taxon>Pezizomycotina</taxon>
        <taxon>Eurotiomycetes</taxon>
        <taxon>Eurotiomycetidae</taxon>
        <taxon>Eurotiales</taxon>
        <taxon>Aspergillaceae</taxon>
        <taxon>Aspergillus</taxon>
    </lineage>
</organism>
<evidence type="ECO:0000256" key="1">
    <source>
        <dbReference type="ARBA" id="ARBA00006484"/>
    </source>
</evidence>
<dbReference type="GeneID" id="64976834"/>
<keyword evidence="2" id="KW-0560">Oxidoreductase</keyword>
<dbReference type="GO" id="GO:0005737">
    <property type="term" value="C:cytoplasm"/>
    <property type="evidence" value="ECO:0007669"/>
    <property type="project" value="TreeGrafter"/>
</dbReference>
<dbReference type="AlphaFoldDB" id="A0A7R8AP77"/>